<feature type="chain" id="PRO_5042460741" evidence="1">
    <location>
        <begin position="25"/>
        <end position="188"/>
    </location>
</feature>
<proteinExistence type="predicted"/>
<dbReference type="EMBL" id="CP098754">
    <property type="protein sequence ID" value="WIH94883.1"/>
    <property type="molecule type" value="Genomic_DNA"/>
</dbReference>
<evidence type="ECO:0000313" key="2">
    <source>
        <dbReference type="EMBL" id="WIH94883.1"/>
    </source>
</evidence>
<dbReference type="Proteomes" id="UP001242021">
    <property type="component" value="Chromosome"/>
</dbReference>
<organism evidence="2 3">
    <name type="scientific">Brachyspira pilosicoli</name>
    <name type="common">Serpulina pilosicoli</name>
    <dbReference type="NCBI Taxonomy" id="52584"/>
    <lineage>
        <taxon>Bacteria</taxon>
        <taxon>Pseudomonadati</taxon>
        <taxon>Spirochaetota</taxon>
        <taxon>Spirochaetia</taxon>
        <taxon>Brachyspirales</taxon>
        <taxon>Brachyspiraceae</taxon>
        <taxon>Brachyspira</taxon>
    </lineage>
</organism>
<feature type="signal peptide" evidence="1">
    <location>
        <begin position="1"/>
        <end position="24"/>
    </location>
</feature>
<dbReference type="PROSITE" id="PS51257">
    <property type="entry name" value="PROKAR_LIPOPROTEIN"/>
    <property type="match status" value="1"/>
</dbReference>
<evidence type="ECO:0000256" key="1">
    <source>
        <dbReference type="SAM" id="SignalP"/>
    </source>
</evidence>
<name>A0AAJ6G9G7_BRAPL</name>
<accession>A0AAJ6G9G7</accession>
<gene>
    <name evidence="2" type="ORF">NEH99_11390</name>
</gene>
<dbReference type="RefSeq" id="WP_284602791.1">
    <property type="nucleotide sequence ID" value="NZ_CP098754.1"/>
</dbReference>
<sequence>MQKYFILLLSFIIFLLSCTSPNNPNEQNNNNNQSQRGEYQLLTDKNILSLSWSDKNKQEYFRTNWLNTFTNQIITPAGVTGTTRKTDENATYMENDGKVLGKFMYATNIEWKGTNWIGALYLDERNTDSSKWLIFHIDTEGNLMNASGYGINKDGAPITDEQWKTLVYEKWGAFPLGTIKDFNYNQQQ</sequence>
<dbReference type="AlphaFoldDB" id="A0AAJ6G9G7"/>
<reference evidence="2" key="1">
    <citation type="submission" date="2022-06" db="EMBL/GenBank/DDBJ databases">
        <title>Brachyspira pilosicoli from pigs in Switzerland.</title>
        <authorList>
            <person name="Schmitt S."/>
            <person name="Arnold M."/>
            <person name="Rossano A."/>
            <person name="Perreten V."/>
        </authorList>
    </citation>
    <scope>NUCLEOTIDE SEQUENCE</scope>
    <source>
        <strain evidence="2">MEI4028</strain>
    </source>
</reference>
<protein>
    <submittedName>
        <fullName evidence="2">Uncharacterized protein</fullName>
    </submittedName>
</protein>
<keyword evidence="1" id="KW-0732">Signal</keyword>
<evidence type="ECO:0000313" key="3">
    <source>
        <dbReference type="Proteomes" id="UP001242021"/>
    </source>
</evidence>